<name>A0A5C0XQ86_PYRFU</name>
<feature type="transmembrane region" description="Helical" evidence="1">
    <location>
        <begin position="117"/>
        <end position="135"/>
    </location>
</feature>
<dbReference type="OrthoDB" id="103507at2157"/>
<dbReference type="GeneID" id="41713653"/>
<gene>
    <name evidence="2" type="ORF">PFDSM3638_09225</name>
</gene>
<dbReference type="Pfam" id="PF06197">
    <property type="entry name" value="DUF998"/>
    <property type="match status" value="1"/>
</dbReference>
<feature type="transmembrane region" description="Helical" evidence="1">
    <location>
        <begin position="141"/>
        <end position="156"/>
    </location>
</feature>
<sequence>MKAKKMLPIITAVYFAVGLSIVISNNPWFLFTKNALSDMGSIQNPKGWMFNTFIVILGILGALTALVHKRKILTMAMLFLIMVGIFPEEYTPHTPSAILFYILSFIDIATNGKKAGLLAFATFLTMIGLVAVGIGLAIPELIGGTVILGYMIYLGLREEKIYTKNSTSNP</sequence>
<keyword evidence="1" id="KW-1133">Transmembrane helix</keyword>
<protein>
    <submittedName>
        <fullName evidence="2">DUF998 domain-containing protein</fullName>
    </submittedName>
</protein>
<keyword evidence="1" id="KW-0812">Transmembrane</keyword>
<proteinExistence type="predicted"/>
<dbReference type="GeneID" id="13300449"/>
<feature type="transmembrane region" description="Helical" evidence="1">
    <location>
        <begin position="48"/>
        <end position="67"/>
    </location>
</feature>
<dbReference type="EMBL" id="CP023154">
    <property type="protein sequence ID" value="QEK79436.1"/>
    <property type="molecule type" value="Genomic_DNA"/>
</dbReference>
<feature type="transmembrane region" description="Helical" evidence="1">
    <location>
        <begin position="7"/>
        <end position="28"/>
    </location>
</feature>
<dbReference type="AlphaFoldDB" id="A0A5C0XQ86"/>
<reference evidence="2" key="1">
    <citation type="submission" date="2017-08" db="EMBL/GenBank/DDBJ databases">
        <title>Resequencing and Reannotation of the genome of Pyrococcus furiosus type strain DSM3638.</title>
        <authorList>
            <person name="Reichelt R.M."/>
            <person name="Bunk B."/>
        </authorList>
    </citation>
    <scope>NUCLEOTIDE SEQUENCE [LARGE SCALE GENOMIC DNA]</scope>
    <source>
        <strain evidence="2">DSM 3638</strain>
    </source>
</reference>
<dbReference type="InterPro" id="IPR009339">
    <property type="entry name" value="DUF998"/>
</dbReference>
<dbReference type="PANTHER" id="PTHR42241:SF2">
    <property type="entry name" value="HYPOTHETICAL MEMBRANE PROTEIN, CONSERVED, DUF998 FAMILY"/>
    <property type="match status" value="1"/>
</dbReference>
<organism evidence="2">
    <name type="scientific">Pyrococcus furiosus (strain ATCC 43587 / DSM 3638 / JCM 8422 / Vc1)</name>
    <dbReference type="NCBI Taxonomy" id="186497"/>
    <lineage>
        <taxon>Archaea</taxon>
        <taxon>Methanobacteriati</taxon>
        <taxon>Methanobacteriota</taxon>
        <taxon>Thermococci</taxon>
        <taxon>Thermococcales</taxon>
        <taxon>Thermococcaceae</taxon>
        <taxon>Pyrococcus</taxon>
    </lineage>
</organism>
<dbReference type="Proteomes" id="UP000324354">
    <property type="component" value="Chromosome"/>
</dbReference>
<dbReference type="PANTHER" id="PTHR42241">
    <property type="entry name" value="HYPOTHETICAL MEMBRANE PROTEIN, CONSERVED, DUF998 FAMILY"/>
    <property type="match status" value="1"/>
</dbReference>
<evidence type="ECO:0000313" key="2">
    <source>
        <dbReference type="EMBL" id="QEK79436.1"/>
    </source>
</evidence>
<accession>A0A5C0XQ86</accession>
<evidence type="ECO:0000256" key="1">
    <source>
        <dbReference type="SAM" id="Phobius"/>
    </source>
</evidence>
<dbReference type="RefSeq" id="WP_011012974.1">
    <property type="nucleotide sequence ID" value="NC_003413.1"/>
</dbReference>
<keyword evidence="1" id="KW-0472">Membrane</keyword>